<evidence type="ECO:0000313" key="2">
    <source>
        <dbReference type="Proteomes" id="UP000614490"/>
    </source>
</evidence>
<evidence type="ECO:0000313" key="1">
    <source>
        <dbReference type="EMBL" id="MBH0229114.1"/>
    </source>
</evidence>
<accession>A0A931HTK5</accession>
<reference evidence="1 2" key="1">
    <citation type="journal article" date="2005" name="Int. J. Syst. Evol. Microbiol.">
        <title>Halobacillus yeomjeoni sp. nov., isolated from a marine solar saltern in Korea.</title>
        <authorList>
            <person name="Yoon J.H."/>
            <person name="Kang S.J."/>
            <person name="Lee C.H."/>
            <person name="Oh H.W."/>
            <person name="Oh T.K."/>
        </authorList>
    </citation>
    <scope>NUCLEOTIDE SEQUENCE [LARGE SCALE GENOMIC DNA]</scope>
    <source>
        <strain evidence="1 2">KCTC 3957</strain>
    </source>
</reference>
<dbReference type="RefSeq" id="WP_197315745.1">
    <property type="nucleotide sequence ID" value="NZ_JADZSC010000001.1"/>
</dbReference>
<protein>
    <submittedName>
        <fullName evidence="1">Uncharacterized protein</fullName>
    </submittedName>
</protein>
<gene>
    <name evidence="1" type="ORF">H0267_02700</name>
</gene>
<organism evidence="1 2">
    <name type="scientific">Halobacillus yeomjeoni</name>
    <dbReference type="NCBI Taxonomy" id="311194"/>
    <lineage>
        <taxon>Bacteria</taxon>
        <taxon>Bacillati</taxon>
        <taxon>Bacillota</taxon>
        <taxon>Bacilli</taxon>
        <taxon>Bacillales</taxon>
        <taxon>Bacillaceae</taxon>
        <taxon>Halobacillus</taxon>
    </lineage>
</organism>
<sequence length="73" mass="7904">MAFTYSKTELIQDLQAVLAKHNVQSIEVKESGILFQVEADGSLKVGARATIKAFPTEPGKKAGQRFKVLKGGK</sequence>
<dbReference type="EMBL" id="JADZSC010000001">
    <property type="protein sequence ID" value="MBH0229114.1"/>
    <property type="molecule type" value="Genomic_DNA"/>
</dbReference>
<dbReference type="Proteomes" id="UP000614490">
    <property type="component" value="Unassembled WGS sequence"/>
</dbReference>
<comment type="caution">
    <text evidence="1">The sequence shown here is derived from an EMBL/GenBank/DDBJ whole genome shotgun (WGS) entry which is preliminary data.</text>
</comment>
<proteinExistence type="predicted"/>
<dbReference type="AlphaFoldDB" id="A0A931HTK5"/>
<name>A0A931HTK5_9BACI</name>
<keyword evidence="2" id="KW-1185">Reference proteome</keyword>